<dbReference type="AlphaFoldDB" id="A0AAQ3LC84"/>
<name>A0AAQ3LC84_9BACT</name>
<evidence type="ECO:0000313" key="3">
    <source>
        <dbReference type="Proteomes" id="UP001304300"/>
    </source>
</evidence>
<dbReference type="KEGG" id="puo:RZN69_06250"/>
<organism evidence="2 3">
    <name type="scientific">Rubellicoccus peritrichatus</name>
    <dbReference type="NCBI Taxonomy" id="3080537"/>
    <lineage>
        <taxon>Bacteria</taxon>
        <taxon>Pseudomonadati</taxon>
        <taxon>Verrucomicrobiota</taxon>
        <taxon>Opitutia</taxon>
        <taxon>Puniceicoccales</taxon>
        <taxon>Cerasicoccaceae</taxon>
        <taxon>Rubellicoccus</taxon>
    </lineage>
</organism>
<evidence type="ECO:0000256" key="1">
    <source>
        <dbReference type="SAM" id="SignalP"/>
    </source>
</evidence>
<sequence length="243" mass="27590">MPLYRTIHLLTLASLLTIPGISQAQSQPNISARFGTLFWSNQTEKSEQDFPQGLYFKDGNDYTKLDYQYTQIGKIQTYRGPNEMVIYTRSTDQNGAVQFTSVSQCTIPAGSSRFFLFLLPQKDKNSLRTVAVNISPNRPKNGSLLMINLTPYPMAARIRGTESTLKPGEITVFDPKKSENQALPVQISIFDEEWKPAYSTVARISETRPYLSVFYMENNQKGAYRLRIFRNLDMLNVTQSGES</sequence>
<dbReference type="EMBL" id="CP136920">
    <property type="protein sequence ID" value="WOO42687.1"/>
    <property type="molecule type" value="Genomic_DNA"/>
</dbReference>
<dbReference type="RefSeq" id="WP_317835212.1">
    <property type="nucleotide sequence ID" value="NZ_CP136920.1"/>
</dbReference>
<accession>A0AAQ3LC84</accession>
<keyword evidence="3" id="KW-1185">Reference proteome</keyword>
<keyword evidence="1" id="KW-0732">Signal</keyword>
<feature type="chain" id="PRO_5042907756" evidence="1">
    <location>
        <begin position="25"/>
        <end position="243"/>
    </location>
</feature>
<proteinExistence type="predicted"/>
<dbReference type="Proteomes" id="UP001304300">
    <property type="component" value="Chromosome"/>
</dbReference>
<evidence type="ECO:0000313" key="2">
    <source>
        <dbReference type="EMBL" id="WOO42687.1"/>
    </source>
</evidence>
<protein>
    <submittedName>
        <fullName evidence="2">Uncharacterized protein</fullName>
    </submittedName>
</protein>
<gene>
    <name evidence="2" type="ORF">RZN69_06250</name>
</gene>
<feature type="signal peptide" evidence="1">
    <location>
        <begin position="1"/>
        <end position="24"/>
    </location>
</feature>
<reference evidence="2 3" key="1">
    <citation type="submission" date="2023-10" db="EMBL/GenBank/DDBJ databases">
        <title>Rubellicoccus peritrichatus gen. nov., sp. nov., isolated from an algae of coral reef tank.</title>
        <authorList>
            <person name="Luo J."/>
        </authorList>
    </citation>
    <scope>NUCLEOTIDE SEQUENCE [LARGE SCALE GENOMIC DNA]</scope>
    <source>
        <strain evidence="2 3">CR14</strain>
    </source>
</reference>